<dbReference type="InterPro" id="IPR029026">
    <property type="entry name" value="tRNA_m1G_MTases_N"/>
</dbReference>
<accession>A0A3R5UXU2</accession>
<dbReference type="AlphaFoldDB" id="A0A3R5UXU2"/>
<name>A0A3R5UXU2_ORNRH</name>
<evidence type="ECO:0000313" key="13">
    <source>
        <dbReference type="EMBL" id="QAR30949.1"/>
    </source>
</evidence>
<evidence type="ECO:0000256" key="7">
    <source>
        <dbReference type="ARBA" id="ARBA00022691"/>
    </source>
</evidence>
<dbReference type="GO" id="GO:0070042">
    <property type="term" value="F:rRNA (uridine-N3-)-methyltransferase activity"/>
    <property type="evidence" value="ECO:0007669"/>
    <property type="project" value="TreeGrafter"/>
</dbReference>
<proteinExistence type="inferred from homology"/>
<comment type="subcellular location">
    <subcellularLocation>
        <location evidence="1 10">Cytoplasm</location>
    </subcellularLocation>
</comment>
<comment type="catalytic activity">
    <reaction evidence="9 10">
        <text>uridine(1498) in 16S rRNA + S-adenosyl-L-methionine = N(3)-methyluridine(1498) in 16S rRNA + S-adenosyl-L-homocysteine + H(+)</text>
        <dbReference type="Rhea" id="RHEA:42920"/>
        <dbReference type="Rhea" id="RHEA-COMP:10283"/>
        <dbReference type="Rhea" id="RHEA-COMP:10284"/>
        <dbReference type="ChEBI" id="CHEBI:15378"/>
        <dbReference type="ChEBI" id="CHEBI:57856"/>
        <dbReference type="ChEBI" id="CHEBI:59789"/>
        <dbReference type="ChEBI" id="CHEBI:65315"/>
        <dbReference type="ChEBI" id="CHEBI:74502"/>
        <dbReference type="EC" id="2.1.1.193"/>
    </reaction>
</comment>
<comment type="similarity">
    <text evidence="2 10">Belongs to the RNA methyltransferase RsmE family.</text>
</comment>
<gene>
    <name evidence="13" type="ORF">EQP59_06165</name>
</gene>
<dbReference type="PANTHER" id="PTHR30027">
    <property type="entry name" value="RIBOSOMAL RNA SMALL SUBUNIT METHYLTRANSFERASE E"/>
    <property type="match status" value="1"/>
</dbReference>
<dbReference type="SUPFAM" id="SSF88697">
    <property type="entry name" value="PUA domain-like"/>
    <property type="match status" value="1"/>
</dbReference>
<organism evidence="13 14">
    <name type="scientific">Ornithobacterium rhinotracheale</name>
    <dbReference type="NCBI Taxonomy" id="28251"/>
    <lineage>
        <taxon>Bacteria</taxon>
        <taxon>Pseudomonadati</taxon>
        <taxon>Bacteroidota</taxon>
        <taxon>Flavobacteriia</taxon>
        <taxon>Flavobacteriales</taxon>
        <taxon>Weeksellaceae</taxon>
        <taxon>Ornithobacterium</taxon>
    </lineage>
</organism>
<evidence type="ECO:0000259" key="12">
    <source>
        <dbReference type="Pfam" id="PF20260"/>
    </source>
</evidence>
<keyword evidence="3 10" id="KW-0963">Cytoplasm</keyword>
<protein>
    <recommendedName>
        <fullName evidence="10">Ribosomal RNA small subunit methyltransferase E</fullName>
        <ecNumber evidence="10">2.1.1.193</ecNumber>
    </recommendedName>
</protein>
<dbReference type="SUPFAM" id="SSF75217">
    <property type="entry name" value="alpha/beta knot"/>
    <property type="match status" value="1"/>
</dbReference>
<dbReference type="PANTHER" id="PTHR30027:SF3">
    <property type="entry name" value="16S RRNA (URACIL(1498)-N(3))-METHYLTRANSFERASE"/>
    <property type="match status" value="1"/>
</dbReference>
<evidence type="ECO:0000256" key="3">
    <source>
        <dbReference type="ARBA" id="ARBA00022490"/>
    </source>
</evidence>
<evidence type="ECO:0000259" key="11">
    <source>
        <dbReference type="Pfam" id="PF04452"/>
    </source>
</evidence>
<evidence type="ECO:0000313" key="14">
    <source>
        <dbReference type="Proteomes" id="UP000287701"/>
    </source>
</evidence>
<evidence type="ECO:0000256" key="8">
    <source>
        <dbReference type="ARBA" id="ARBA00025699"/>
    </source>
</evidence>
<dbReference type="Pfam" id="PF20260">
    <property type="entry name" value="PUA_4"/>
    <property type="match status" value="1"/>
</dbReference>
<keyword evidence="5 10" id="KW-0489">Methyltransferase</keyword>
<comment type="function">
    <text evidence="8 10">Specifically methylates the N3 position of the uracil ring of uridine 1498 (m3U1498) in 16S rRNA. Acts on the fully assembled 30S ribosomal subunit.</text>
</comment>
<evidence type="ECO:0000256" key="2">
    <source>
        <dbReference type="ARBA" id="ARBA00005528"/>
    </source>
</evidence>
<evidence type="ECO:0000256" key="5">
    <source>
        <dbReference type="ARBA" id="ARBA00022603"/>
    </source>
</evidence>
<sequence>MHLFIGIKQESQALLNENESHHLAKVLRLKVGDTVLFTEGKGEMFLAKILQVHPKNTLLQITEKTDYNQSRNYRLHVGIAPTKNIDRTEWFLEKAIEIGIDEVSFLETFHSERRNLKLDRMQRVATAAIKQSLKAENTQLHDLIKFSDFIAKYDGFQGQKFIAHCNSDFARKDIKNCITPQGDYLFLIGPEGDFSAEEIKLAMAQNFTPISLGNQRMRTETAALSTAFIANWVNK</sequence>
<evidence type="ECO:0000256" key="4">
    <source>
        <dbReference type="ARBA" id="ARBA00022552"/>
    </source>
</evidence>
<dbReference type="PIRSF" id="PIRSF015601">
    <property type="entry name" value="MTase_slr0722"/>
    <property type="match status" value="1"/>
</dbReference>
<dbReference type="Gene3D" id="2.40.240.20">
    <property type="entry name" value="Hypothetical PUA domain-like, domain 1"/>
    <property type="match status" value="1"/>
</dbReference>
<dbReference type="NCBIfam" id="TIGR00046">
    <property type="entry name" value="RsmE family RNA methyltransferase"/>
    <property type="match status" value="1"/>
</dbReference>
<keyword evidence="7 10" id="KW-0949">S-adenosyl-L-methionine</keyword>
<evidence type="ECO:0000256" key="6">
    <source>
        <dbReference type="ARBA" id="ARBA00022679"/>
    </source>
</evidence>
<dbReference type="Gene3D" id="3.40.1280.10">
    <property type="match status" value="1"/>
</dbReference>
<dbReference type="InterPro" id="IPR046887">
    <property type="entry name" value="RsmE_PUA-like"/>
</dbReference>
<dbReference type="InterPro" id="IPR006700">
    <property type="entry name" value="RsmE"/>
</dbReference>
<dbReference type="Pfam" id="PF04452">
    <property type="entry name" value="Methyltrans_RNA"/>
    <property type="match status" value="1"/>
</dbReference>
<reference evidence="13 14" key="1">
    <citation type="submission" date="2019-01" db="EMBL/GenBank/DDBJ databases">
        <title>Whole Genome of Ornithobacterium rhinotracheale FARPER-174b.</title>
        <authorList>
            <person name="Tataje-Lavanda L.A."/>
            <person name="Montalvan A."/>
            <person name="Montesinos R."/>
            <person name="Zimic M."/>
            <person name="Fernandez-Sanchez M."/>
            <person name="Fernandez-Diaz M."/>
        </authorList>
    </citation>
    <scope>NUCLEOTIDE SEQUENCE [LARGE SCALE GENOMIC DNA]</scope>
    <source>
        <strain evidence="13 14">FARPER-174b</strain>
    </source>
</reference>
<dbReference type="EMBL" id="CP035107">
    <property type="protein sequence ID" value="QAR30949.1"/>
    <property type="molecule type" value="Genomic_DNA"/>
</dbReference>
<dbReference type="EC" id="2.1.1.193" evidence="10"/>
<dbReference type="CDD" id="cd18084">
    <property type="entry name" value="RsmE-like"/>
    <property type="match status" value="1"/>
</dbReference>
<dbReference type="InterPro" id="IPR015947">
    <property type="entry name" value="PUA-like_sf"/>
</dbReference>
<dbReference type="InterPro" id="IPR046886">
    <property type="entry name" value="RsmE_MTase_dom"/>
</dbReference>
<evidence type="ECO:0000256" key="9">
    <source>
        <dbReference type="ARBA" id="ARBA00047944"/>
    </source>
</evidence>
<feature type="domain" description="Ribosomal RNA small subunit methyltransferase E methyltransferase" evidence="11">
    <location>
        <begin position="72"/>
        <end position="227"/>
    </location>
</feature>
<evidence type="ECO:0000256" key="1">
    <source>
        <dbReference type="ARBA" id="ARBA00004496"/>
    </source>
</evidence>
<dbReference type="RefSeq" id="WP_128501413.1">
    <property type="nucleotide sequence ID" value="NZ_CP035107.1"/>
</dbReference>
<evidence type="ECO:0000256" key="10">
    <source>
        <dbReference type="PIRNR" id="PIRNR015601"/>
    </source>
</evidence>
<keyword evidence="6 10" id="KW-0808">Transferase</keyword>
<feature type="domain" description="Ribosomal RNA small subunit methyltransferase E PUA-like" evidence="12">
    <location>
        <begin position="15"/>
        <end position="56"/>
    </location>
</feature>
<keyword evidence="4 10" id="KW-0698">rRNA processing</keyword>
<dbReference type="GO" id="GO:0005737">
    <property type="term" value="C:cytoplasm"/>
    <property type="evidence" value="ECO:0007669"/>
    <property type="project" value="UniProtKB-SubCell"/>
</dbReference>
<dbReference type="Proteomes" id="UP000287701">
    <property type="component" value="Chromosome"/>
</dbReference>
<dbReference type="GO" id="GO:0070475">
    <property type="term" value="P:rRNA base methylation"/>
    <property type="evidence" value="ECO:0007669"/>
    <property type="project" value="TreeGrafter"/>
</dbReference>
<dbReference type="InterPro" id="IPR029028">
    <property type="entry name" value="Alpha/beta_knot_MTases"/>
</dbReference>
<dbReference type="OrthoDB" id="9815641at2"/>